<dbReference type="OrthoDB" id="583504at2"/>
<organism evidence="1 2">
    <name type="scientific">Pedobacter psychroterrae</name>
    <dbReference type="NCBI Taxonomy" id="2530453"/>
    <lineage>
        <taxon>Bacteria</taxon>
        <taxon>Pseudomonadati</taxon>
        <taxon>Bacteroidota</taxon>
        <taxon>Sphingobacteriia</taxon>
        <taxon>Sphingobacteriales</taxon>
        <taxon>Sphingobacteriaceae</taxon>
        <taxon>Pedobacter</taxon>
    </lineage>
</organism>
<dbReference type="EMBL" id="SJSL01000005">
    <property type="protein sequence ID" value="TCC99976.1"/>
    <property type="molecule type" value="Genomic_DNA"/>
</dbReference>
<evidence type="ECO:0000313" key="1">
    <source>
        <dbReference type="EMBL" id="TCC99976.1"/>
    </source>
</evidence>
<gene>
    <name evidence="1" type="ORF">EZ437_17200</name>
</gene>
<comment type="caution">
    <text evidence="1">The sequence shown here is derived from an EMBL/GenBank/DDBJ whole genome shotgun (WGS) entry which is preliminary data.</text>
</comment>
<name>A0A4V6N602_9SPHI</name>
<reference evidence="1 2" key="1">
    <citation type="submission" date="2019-02" db="EMBL/GenBank/DDBJ databases">
        <title>Pedobacter sp. RP-1-14 sp. nov., isolated from Arctic soil.</title>
        <authorList>
            <person name="Dahal R.H."/>
        </authorList>
    </citation>
    <scope>NUCLEOTIDE SEQUENCE [LARGE SCALE GENOMIC DNA]</scope>
    <source>
        <strain evidence="1 2">RP-1-14</strain>
    </source>
</reference>
<protein>
    <submittedName>
        <fullName evidence="1">Uncharacterized protein</fullName>
    </submittedName>
</protein>
<accession>A0A4V6N602</accession>
<dbReference type="RefSeq" id="WP_131597311.1">
    <property type="nucleotide sequence ID" value="NZ_SJSL01000005.1"/>
</dbReference>
<proteinExistence type="predicted"/>
<dbReference type="Proteomes" id="UP000293347">
    <property type="component" value="Unassembled WGS sequence"/>
</dbReference>
<evidence type="ECO:0000313" key="2">
    <source>
        <dbReference type="Proteomes" id="UP000293347"/>
    </source>
</evidence>
<keyword evidence="2" id="KW-1185">Reference proteome</keyword>
<dbReference type="AlphaFoldDB" id="A0A4V6N602"/>
<sequence length="487" mass="57242">MELDIVFNIDYPSKLKVEPLYLNIPKYIEYIEVKNMDQFRRIVNCLNDEVVSYIWLHPSFSGDQVDAGFESRVTTEVLPELKELNIEVTQITRSTGKTSEKDFFDVGKMLDVKKTKKGYTTEELKEVLNSKPKTATLENKPRLRIEQSLKEEIKLINSRIRELRNFLHVSYSEDAGYWFQKIFKIEDIYTERCFNNSYWQFNIGNYKLYLNLNNLEECMIDPDHMNVAEIIKFDVDNRRWLIDMSFFDEVSKRFEQQDPDNSSEKLAVATTLYVIHEAIHKIHNLDCNTVAGIGNFPKIIEEADYQADSIAILTEFSFYIHQMGGIEKMSANQLIDKLCSTIEIAIQTTFSFNPIQDALKLIQVRRVNRYLIWFYHYFKIKNLKAENLDATSTIKEILTYFSHKPLIEVSGPAIKSNKDMDRTFYDLNRIKHQEEIAILKMNNEIIRMGKIQSVDFSQFYTGIKESNFEKMRDFLNVIFTNNRAALK</sequence>